<evidence type="ECO:0000313" key="2">
    <source>
        <dbReference type="EMBL" id="WAH35426.1"/>
    </source>
</evidence>
<feature type="compositionally biased region" description="Polar residues" evidence="1">
    <location>
        <begin position="25"/>
        <end position="35"/>
    </location>
</feature>
<feature type="region of interest" description="Disordered" evidence="1">
    <location>
        <begin position="168"/>
        <end position="188"/>
    </location>
</feature>
<reference evidence="2" key="1">
    <citation type="submission" date="2022-08" db="EMBL/GenBank/DDBJ databases">
        <title>Alicyclobacillus dauci DSM2870, complete genome.</title>
        <authorList>
            <person name="Wang Q."/>
            <person name="Cai R."/>
            <person name="Wang Z."/>
        </authorList>
    </citation>
    <scope>NUCLEOTIDE SEQUENCE</scope>
    <source>
        <strain evidence="2">DSM 28700</strain>
    </source>
</reference>
<evidence type="ECO:0000256" key="1">
    <source>
        <dbReference type="SAM" id="MobiDB-lite"/>
    </source>
</evidence>
<organism evidence="2 3">
    <name type="scientific">Alicyclobacillus dauci</name>
    <dbReference type="NCBI Taxonomy" id="1475485"/>
    <lineage>
        <taxon>Bacteria</taxon>
        <taxon>Bacillati</taxon>
        <taxon>Bacillota</taxon>
        <taxon>Bacilli</taxon>
        <taxon>Bacillales</taxon>
        <taxon>Alicyclobacillaceae</taxon>
        <taxon>Alicyclobacillus</taxon>
    </lineage>
</organism>
<feature type="compositionally biased region" description="Polar residues" evidence="1">
    <location>
        <begin position="42"/>
        <end position="54"/>
    </location>
</feature>
<accession>A0ABY6YZN0</accession>
<dbReference type="RefSeq" id="WP_268042663.1">
    <property type="nucleotide sequence ID" value="NZ_CP104064.1"/>
</dbReference>
<protein>
    <recommendedName>
        <fullName evidence="4">HTH HARE-type domain-containing protein</fullName>
    </recommendedName>
</protein>
<evidence type="ECO:0000313" key="3">
    <source>
        <dbReference type="Proteomes" id="UP001164803"/>
    </source>
</evidence>
<feature type="region of interest" description="Disordered" evidence="1">
    <location>
        <begin position="1"/>
        <end position="54"/>
    </location>
</feature>
<dbReference type="Proteomes" id="UP001164803">
    <property type="component" value="Chromosome"/>
</dbReference>
<evidence type="ECO:0008006" key="4">
    <source>
        <dbReference type="Google" id="ProtNLM"/>
    </source>
</evidence>
<keyword evidence="3" id="KW-1185">Reference proteome</keyword>
<dbReference type="EMBL" id="CP104064">
    <property type="protein sequence ID" value="WAH35426.1"/>
    <property type="molecule type" value="Genomic_DNA"/>
</dbReference>
<proteinExistence type="predicted"/>
<gene>
    <name evidence="2" type="ORF">NZD86_14085</name>
</gene>
<sequence>MSWTQGQPPRGNQSPFIDPPRDNKGPNNHTKPNTGRNDRNQRQSPNTSYPHQNMSNVAATFTQEGLETFSLIFSSAVEAAIAKSLPEIVERAVKRSTEEVLNRAMEEMERVTSNLVSQVSQCVETAMKQTTTSIAESEQSPAYEILETEETAIPDATMVDTKETEYIQSDVDDQGKSDNSSTSGQGRLARELESVIQTLKDAGRPIKTDELRLLTHDVQWGTNPSVKMSNLVSKSKGQIERVSRGVYQYKTVVLN</sequence>
<feature type="compositionally biased region" description="Polar residues" evidence="1">
    <location>
        <begin position="1"/>
        <end position="15"/>
    </location>
</feature>
<name>A0ABY6YZN0_9BACL</name>